<reference evidence="1 2" key="1">
    <citation type="journal article" date="2016" name="Nat. Commun.">
        <title>Thousands of microbial genomes shed light on interconnected biogeochemical processes in an aquifer system.</title>
        <authorList>
            <person name="Anantharaman K."/>
            <person name="Brown C.T."/>
            <person name="Hug L.A."/>
            <person name="Sharon I."/>
            <person name="Castelle C.J."/>
            <person name="Probst A.J."/>
            <person name="Thomas B.C."/>
            <person name="Singh A."/>
            <person name="Wilkins M.J."/>
            <person name="Karaoz U."/>
            <person name="Brodie E.L."/>
            <person name="Williams K.H."/>
            <person name="Hubbard S.S."/>
            <person name="Banfield J.F."/>
        </authorList>
    </citation>
    <scope>NUCLEOTIDE SEQUENCE [LARGE SCALE GENOMIC DNA]</scope>
</reference>
<protein>
    <submittedName>
        <fullName evidence="1">Uncharacterized protein</fullName>
    </submittedName>
</protein>
<evidence type="ECO:0000313" key="2">
    <source>
        <dbReference type="Proteomes" id="UP000177953"/>
    </source>
</evidence>
<accession>A0A1F6MDB6</accession>
<name>A0A1F6MDB6_9BACT</name>
<dbReference type="EMBL" id="MFPU01000031">
    <property type="protein sequence ID" value="OGH69641.1"/>
    <property type="molecule type" value="Genomic_DNA"/>
</dbReference>
<organism evidence="1 2">
    <name type="scientific">Candidatus Magasanikbacteria bacterium RIFCSPHIGHO2_01_FULL_47_8</name>
    <dbReference type="NCBI Taxonomy" id="1798673"/>
    <lineage>
        <taxon>Bacteria</taxon>
        <taxon>Candidatus Magasanikiibacteriota</taxon>
    </lineage>
</organism>
<dbReference type="AlphaFoldDB" id="A0A1F6MDB6"/>
<gene>
    <name evidence="1" type="ORF">A2754_04285</name>
</gene>
<sequence length="80" mass="9114">MEEIEDGGNKGVKVLEENWSAAEVILFAEQRKLMGKDGCLYVQFPNEQKLSPRMAFTLATQEAARRRRLENKNKEAVSKS</sequence>
<proteinExistence type="predicted"/>
<comment type="caution">
    <text evidence="1">The sequence shown here is derived from an EMBL/GenBank/DDBJ whole genome shotgun (WGS) entry which is preliminary data.</text>
</comment>
<dbReference type="Proteomes" id="UP000177953">
    <property type="component" value="Unassembled WGS sequence"/>
</dbReference>
<evidence type="ECO:0000313" key="1">
    <source>
        <dbReference type="EMBL" id="OGH69641.1"/>
    </source>
</evidence>